<evidence type="ECO:0000313" key="2">
    <source>
        <dbReference type="Proteomes" id="UP000631312"/>
    </source>
</evidence>
<dbReference type="Proteomes" id="UP000631312">
    <property type="component" value="Unassembled WGS sequence"/>
</dbReference>
<organism evidence="1 2">
    <name type="scientific">Actinoplanes lobatus</name>
    <dbReference type="NCBI Taxonomy" id="113568"/>
    <lineage>
        <taxon>Bacteria</taxon>
        <taxon>Bacillati</taxon>
        <taxon>Actinomycetota</taxon>
        <taxon>Actinomycetes</taxon>
        <taxon>Micromonosporales</taxon>
        <taxon>Micromonosporaceae</taxon>
        <taxon>Actinoplanes</taxon>
    </lineage>
</organism>
<comment type="caution">
    <text evidence="1">The sequence shown here is derived from an EMBL/GenBank/DDBJ whole genome shotgun (WGS) entry which is preliminary data.</text>
</comment>
<gene>
    <name evidence="1" type="ORF">Alo02nite_87700</name>
</gene>
<keyword evidence="2" id="KW-1185">Reference proteome</keyword>
<reference evidence="1 2" key="1">
    <citation type="submission" date="2021-01" db="EMBL/GenBank/DDBJ databases">
        <title>Whole genome shotgun sequence of Actinoplanes lobatus NBRC 12513.</title>
        <authorList>
            <person name="Komaki H."/>
            <person name="Tamura T."/>
        </authorList>
    </citation>
    <scope>NUCLEOTIDE SEQUENCE [LARGE SCALE GENOMIC DNA]</scope>
    <source>
        <strain evidence="1 2">NBRC 12513</strain>
    </source>
</reference>
<evidence type="ECO:0000313" key="1">
    <source>
        <dbReference type="EMBL" id="GIE45872.1"/>
    </source>
</evidence>
<accession>A0ABQ4AXX5</accession>
<name>A0ABQ4AXX5_9ACTN</name>
<protein>
    <submittedName>
        <fullName evidence="1">Uncharacterized protein</fullName>
    </submittedName>
</protein>
<proteinExistence type="predicted"/>
<dbReference type="EMBL" id="BOMP01000178">
    <property type="protein sequence ID" value="GIE45872.1"/>
    <property type="molecule type" value="Genomic_DNA"/>
</dbReference>
<sequence>MCDGVEQMPRVLRLIGYWDGPEATGGLPDVCDFVSIGVNPDETRTIAEYLRAGAVHAVAGRHISVPIVRFAQR</sequence>